<dbReference type="Gene3D" id="1.20.1080.10">
    <property type="entry name" value="Glycerol uptake facilitator protein"/>
    <property type="match status" value="1"/>
</dbReference>
<dbReference type="CDD" id="cd00333">
    <property type="entry name" value="MIP"/>
    <property type="match status" value="1"/>
</dbReference>
<dbReference type="HOGENOM" id="CLU_027014_0_0_1"/>
<feature type="compositionally biased region" description="Polar residues" evidence="7">
    <location>
        <begin position="16"/>
        <end position="28"/>
    </location>
</feature>
<dbReference type="PANTHER" id="PTHR43829">
    <property type="entry name" value="AQUAPORIN OR AQUAGLYCEROPORIN RELATED"/>
    <property type="match status" value="1"/>
</dbReference>
<dbReference type="InterPro" id="IPR050363">
    <property type="entry name" value="MIP/Aquaporin"/>
</dbReference>
<keyword evidence="5 8" id="KW-1133">Transmembrane helix</keyword>
<keyword evidence="4 8" id="KW-0812">Transmembrane</keyword>
<feature type="region of interest" description="Disordered" evidence="7">
    <location>
        <begin position="16"/>
        <end position="72"/>
    </location>
</feature>
<evidence type="ECO:0000256" key="6">
    <source>
        <dbReference type="ARBA" id="ARBA00023136"/>
    </source>
</evidence>
<dbReference type="SUPFAM" id="SSF81338">
    <property type="entry name" value="Aquaporin-like"/>
    <property type="match status" value="1"/>
</dbReference>
<evidence type="ECO:0000256" key="5">
    <source>
        <dbReference type="ARBA" id="ARBA00022989"/>
    </source>
</evidence>
<keyword evidence="10" id="KW-1185">Reference proteome</keyword>
<evidence type="ECO:0000256" key="1">
    <source>
        <dbReference type="ARBA" id="ARBA00004141"/>
    </source>
</evidence>
<dbReference type="AlphaFoldDB" id="I2H493"/>
<feature type="region of interest" description="Disordered" evidence="7">
    <location>
        <begin position="559"/>
        <end position="664"/>
    </location>
</feature>
<keyword evidence="3" id="KW-0813">Transport</keyword>
<dbReference type="PRINTS" id="PR00783">
    <property type="entry name" value="MINTRINSICP"/>
</dbReference>
<feature type="compositionally biased region" description="Polar residues" evidence="7">
    <location>
        <begin position="645"/>
        <end position="664"/>
    </location>
</feature>
<gene>
    <name evidence="9" type="primary">TBLA0E01360</name>
    <name evidence="9" type="ORF">TBLA_0E01360</name>
</gene>
<organism evidence="9 10">
    <name type="scientific">Henningerozyma blattae (strain ATCC 34711 / CBS 6284 / DSM 70876 / NBRC 10599 / NRRL Y-10934 / UCD 77-7)</name>
    <name type="common">Yeast</name>
    <name type="synonym">Tetrapisispora blattae</name>
    <dbReference type="NCBI Taxonomy" id="1071380"/>
    <lineage>
        <taxon>Eukaryota</taxon>
        <taxon>Fungi</taxon>
        <taxon>Dikarya</taxon>
        <taxon>Ascomycota</taxon>
        <taxon>Saccharomycotina</taxon>
        <taxon>Saccharomycetes</taxon>
        <taxon>Saccharomycetales</taxon>
        <taxon>Saccharomycetaceae</taxon>
        <taxon>Henningerozyma</taxon>
    </lineage>
</organism>
<accession>I2H493</accession>
<feature type="compositionally biased region" description="Polar residues" evidence="7">
    <location>
        <begin position="587"/>
        <end position="605"/>
    </location>
</feature>
<dbReference type="STRING" id="1071380.I2H493"/>
<name>I2H493_HENB6</name>
<sequence>MSDHLSLRQILTGSQYSSQHVSAPQSRAGSHPASIAESSTSSVSSLPRDMEQGAPSFAGAQSFTGRSSHRASSIYRRGQTQYITSPYDLATIAGSITAPGVQQYQAPIQEIIPNTQDAVYSQYERVSVAPPTTRLSKKLSLLTGHVPEEYEMDDQMHHYQASTTTGGGASRAAPTIGQQIYTELDLGGDAFEPIPMMVKTKTLHQNPQTPTVLPSTYRPINRWAMIRHTYLREFLAEFLGTMMMMVFGDGICCQVNLGAQIQKNQYENQLITLQQAGVIDSNTVQLWKTLEKIAAPSSAGTATNIPLGWACGVISAYFSAGGSSISGAHLNPAITLVSAVFRGFPFRKIPIYFIGQFLGAFIGAYVVYAYHKRVIQEAYPDDWWKNQSVMSNFFVFPQSFLSVPRQFVSEFMSTAILLIGNFAMSDPYTCLSTELFPVTLFLHILVVNMSLSYQTGCAMNLVRDLGPRLALYTMGFERHMIWVQHHHFFWVPIVAPFFGALMGGLIYDVCVYQGQESPVNWPLAVYKEWCLRVWHKRPGYKTRLRQRQVSSFSGMSSFVRDDDLDHHPDFDGNMEEATPLAQPPMPQNVSATSTDPSQIHPTQKHVQFENVGASRYSWESEGATMDSDSMLETPSVLDSIKDGDATSSSGMPTLKESSSTHSST</sequence>
<keyword evidence="6 8" id="KW-0472">Membrane</keyword>
<dbReference type="KEGG" id="tbl:TBLA_0E01360"/>
<dbReference type="GO" id="GO:0015250">
    <property type="term" value="F:water channel activity"/>
    <property type="evidence" value="ECO:0007669"/>
    <property type="project" value="TreeGrafter"/>
</dbReference>
<feature type="transmembrane region" description="Helical" evidence="8">
    <location>
        <begin position="488"/>
        <end position="507"/>
    </location>
</feature>
<evidence type="ECO:0000313" key="9">
    <source>
        <dbReference type="EMBL" id="CCH61195.1"/>
    </source>
</evidence>
<evidence type="ECO:0000256" key="8">
    <source>
        <dbReference type="SAM" id="Phobius"/>
    </source>
</evidence>
<comment type="similarity">
    <text evidence="2">Belongs to the MIP/aquaporin (TC 1.A.8) family.</text>
</comment>
<dbReference type="eggNOG" id="KOG0224">
    <property type="taxonomic scope" value="Eukaryota"/>
</dbReference>
<dbReference type="GeneID" id="14496188"/>
<evidence type="ECO:0000256" key="7">
    <source>
        <dbReference type="SAM" id="MobiDB-lite"/>
    </source>
</evidence>
<dbReference type="PANTHER" id="PTHR43829:SF9">
    <property type="entry name" value="AQUAPORIN-9"/>
    <property type="match status" value="1"/>
</dbReference>
<dbReference type="InterPro" id="IPR000425">
    <property type="entry name" value="MIP"/>
</dbReference>
<dbReference type="Proteomes" id="UP000002866">
    <property type="component" value="Chromosome 5"/>
</dbReference>
<feature type="compositionally biased region" description="Basic and acidic residues" evidence="7">
    <location>
        <begin position="559"/>
        <end position="570"/>
    </location>
</feature>
<reference evidence="9 10" key="1">
    <citation type="journal article" date="2011" name="Proc. Natl. Acad. Sci. U.S.A.">
        <title>Evolutionary erosion of yeast sex chromosomes by mating-type switching accidents.</title>
        <authorList>
            <person name="Gordon J.L."/>
            <person name="Armisen D."/>
            <person name="Proux-Wera E."/>
            <person name="Oheigeartaigh S.S."/>
            <person name="Byrne K.P."/>
            <person name="Wolfe K.H."/>
        </authorList>
    </citation>
    <scope>NUCLEOTIDE SEQUENCE [LARGE SCALE GENOMIC DNA]</scope>
    <source>
        <strain evidence="10">ATCC 34711 / CBS 6284 / DSM 70876 / NBRC 10599 / NRRL Y-10934 / UCD 77-7</strain>
    </source>
</reference>
<proteinExistence type="inferred from homology"/>
<dbReference type="InParanoid" id="I2H493"/>
<dbReference type="GO" id="GO:0015254">
    <property type="term" value="F:glycerol channel activity"/>
    <property type="evidence" value="ECO:0007669"/>
    <property type="project" value="TreeGrafter"/>
</dbReference>
<dbReference type="EMBL" id="HE806320">
    <property type="protein sequence ID" value="CCH61195.1"/>
    <property type="molecule type" value="Genomic_DNA"/>
</dbReference>
<feature type="transmembrane region" description="Helical" evidence="8">
    <location>
        <begin position="349"/>
        <end position="370"/>
    </location>
</feature>
<dbReference type="OrthoDB" id="3222at2759"/>
<dbReference type="Pfam" id="PF00230">
    <property type="entry name" value="MIP"/>
    <property type="match status" value="1"/>
</dbReference>
<dbReference type="InterPro" id="IPR023271">
    <property type="entry name" value="Aquaporin-like"/>
</dbReference>
<dbReference type="RefSeq" id="XP_004180714.1">
    <property type="nucleotide sequence ID" value="XM_004180666.1"/>
</dbReference>
<comment type="subcellular location">
    <subcellularLocation>
        <location evidence="1">Membrane</location>
        <topology evidence="1">Multi-pass membrane protein</topology>
    </subcellularLocation>
</comment>
<dbReference type="NCBIfam" id="TIGR00861">
    <property type="entry name" value="MIP"/>
    <property type="match status" value="1"/>
</dbReference>
<dbReference type="GO" id="GO:0005886">
    <property type="term" value="C:plasma membrane"/>
    <property type="evidence" value="ECO:0007669"/>
    <property type="project" value="TreeGrafter"/>
</dbReference>
<evidence type="ECO:0000256" key="3">
    <source>
        <dbReference type="ARBA" id="ARBA00022448"/>
    </source>
</evidence>
<evidence type="ECO:0000256" key="4">
    <source>
        <dbReference type="ARBA" id="ARBA00022692"/>
    </source>
</evidence>
<feature type="compositionally biased region" description="Low complexity" evidence="7">
    <location>
        <begin position="30"/>
        <end position="45"/>
    </location>
</feature>
<evidence type="ECO:0000313" key="10">
    <source>
        <dbReference type="Proteomes" id="UP000002866"/>
    </source>
</evidence>
<evidence type="ECO:0000256" key="2">
    <source>
        <dbReference type="ARBA" id="ARBA00006175"/>
    </source>
</evidence>
<protein>
    <submittedName>
        <fullName evidence="9">Uncharacterized protein</fullName>
    </submittedName>
</protein>